<gene>
    <name evidence="1" type="ORF">D4L85_15625</name>
</gene>
<protein>
    <submittedName>
        <fullName evidence="1">DUF4919 domain-containing protein</fullName>
    </submittedName>
</protein>
<dbReference type="OrthoDB" id="9814069at2"/>
<evidence type="ECO:0000313" key="1">
    <source>
        <dbReference type="EMBL" id="AYB31906.1"/>
    </source>
</evidence>
<dbReference type="SUPFAM" id="SSF48452">
    <property type="entry name" value="TPR-like"/>
    <property type="match status" value="1"/>
</dbReference>
<dbReference type="Pfam" id="PF16266">
    <property type="entry name" value="DUF4919"/>
    <property type="match status" value="1"/>
</dbReference>
<organism evidence="1 2">
    <name type="scientific">Chryseolinea soli</name>
    <dbReference type="NCBI Taxonomy" id="2321403"/>
    <lineage>
        <taxon>Bacteria</taxon>
        <taxon>Pseudomonadati</taxon>
        <taxon>Bacteroidota</taxon>
        <taxon>Cytophagia</taxon>
        <taxon>Cytophagales</taxon>
        <taxon>Fulvivirgaceae</taxon>
        <taxon>Chryseolinea</taxon>
    </lineage>
</organism>
<reference evidence="2" key="1">
    <citation type="submission" date="2018-09" db="EMBL/GenBank/DDBJ databases">
        <title>Chryseolinea sp. KIS68-18 isolated from soil.</title>
        <authorList>
            <person name="Weon H.-Y."/>
            <person name="Kwon S.-W."/>
            <person name="Lee S.A."/>
        </authorList>
    </citation>
    <scope>NUCLEOTIDE SEQUENCE [LARGE SCALE GENOMIC DNA]</scope>
    <source>
        <strain evidence="2">KIS68-18</strain>
    </source>
</reference>
<accession>A0A385SN36</accession>
<dbReference type="KEGG" id="chk:D4L85_15625"/>
<sequence length="364" mass="42278">MFLRQLTTVSIILFGLLLAVDGFSQKDNYKKNDKISKAENKRYEKDLKEHPNSAEPHWRHANIVGAFNFREAEEAWRYYDKALKIDSTNAAIWSDFGDYLLRVHEDMRTSLSLYERALKLEPDNKKLQSKVDELTKSVEQIQETARLRSIGRSANRKIDHGIQYSVITNFDSLQAITMNAESPYAYEKLLKRFLEDDLLNEWEVYLLCLGYAKTETYSPYSNVSNDLYKYNKDGQYDKTLASGQELLKTNPVSASLYREMMYASRRKGENEIADRYQRRAQRLYEAMIFTGDGTCDKPYITLTTTEEYALINYLGLYSTGAQALTRCNGAQTDRLSIVDRDEKKGELYFDVTLLFKKLSESFKK</sequence>
<dbReference type="AlphaFoldDB" id="A0A385SN36"/>
<evidence type="ECO:0000313" key="2">
    <source>
        <dbReference type="Proteomes" id="UP000266183"/>
    </source>
</evidence>
<dbReference type="Gene3D" id="1.25.40.10">
    <property type="entry name" value="Tetratricopeptide repeat domain"/>
    <property type="match status" value="1"/>
</dbReference>
<keyword evidence="2" id="KW-1185">Reference proteome</keyword>
<dbReference type="Proteomes" id="UP000266183">
    <property type="component" value="Chromosome"/>
</dbReference>
<dbReference type="RefSeq" id="WP_119755167.1">
    <property type="nucleotide sequence ID" value="NZ_CP032382.1"/>
</dbReference>
<proteinExistence type="predicted"/>
<dbReference type="InterPro" id="IPR032578">
    <property type="entry name" value="DUF4919"/>
</dbReference>
<dbReference type="EMBL" id="CP032382">
    <property type="protein sequence ID" value="AYB31906.1"/>
    <property type="molecule type" value="Genomic_DNA"/>
</dbReference>
<dbReference type="InterPro" id="IPR011990">
    <property type="entry name" value="TPR-like_helical_dom_sf"/>
</dbReference>
<name>A0A385SN36_9BACT</name>